<dbReference type="InterPro" id="IPR036249">
    <property type="entry name" value="Thioredoxin-like_sf"/>
</dbReference>
<dbReference type="OrthoDB" id="283198at2"/>
<dbReference type="InterPro" id="IPR013766">
    <property type="entry name" value="Thioredoxin_domain"/>
</dbReference>
<dbReference type="AlphaFoldDB" id="A0A518CKN1"/>
<evidence type="ECO:0000313" key="3">
    <source>
        <dbReference type="EMBL" id="QDU79795.1"/>
    </source>
</evidence>
<name>A0A518CKN1_9PLAN</name>
<dbReference type="Gene3D" id="3.40.30.10">
    <property type="entry name" value="Glutaredoxin"/>
    <property type="match status" value="1"/>
</dbReference>
<proteinExistence type="predicted"/>
<evidence type="ECO:0000256" key="1">
    <source>
        <dbReference type="SAM" id="Phobius"/>
    </source>
</evidence>
<keyword evidence="4" id="KW-1185">Reference proteome</keyword>
<dbReference type="GO" id="GO:0016491">
    <property type="term" value="F:oxidoreductase activity"/>
    <property type="evidence" value="ECO:0007669"/>
    <property type="project" value="InterPro"/>
</dbReference>
<gene>
    <name evidence="3" type="ORF">Pla110_15130</name>
</gene>
<dbReference type="SUPFAM" id="SSF52833">
    <property type="entry name" value="Thioredoxin-like"/>
    <property type="match status" value="1"/>
</dbReference>
<dbReference type="InterPro" id="IPR000866">
    <property type="entry name" value="AhpC/TSA"/>
</dbReference>
<evidence type="ECO:0000259" key="2">
    <source>
        <dbReference type="PROSITE" id="PS51352"/>
    </source>
</evidence>
<dbReference type="Proteomes" id="UP000317178">
    <property type="component" value="Chromosome"/>
</dbReference>
<reference evidence="3 4" key="1">
    <citation type="submission" date="2019-02" db="EMBL/GenBank/DDBJ databases">
        <title>Deep-cultivation of Planctomycetes and their phenomic and genomic characterization uncovers novel biology.</title>
        <authorList>
            <person name="Wiegand S."/>
            <person name="Jogler M."/>
            <person name="Boedeker C."/>
            <person name="Pinto D."/>
            <person name="Vollmers J."/>
            <person name="Rivas-Marin E."/>
            <person name="Kohn T."/>
            <person name="Peeters S.H."/>
            <person name="Heuer A."/>
            <person name="Rast P."/>
            <person name="Oberbeckmann S."/>
            <person name="Bunk B."/>
            <person name="Jeske O."/>
            <person name="Meyerdierks A."/>
            <person name="Storesund J.E."/>
            <person name="Kallscheuer N."/>
            <person name="Luecker S."/>
            <person name="Lage O.M."/>
            <person name="Pohl T."/>
            <person name="Merkel B.J."/>
            <person name="Hornburger P."/>
            <person name="Mueller R.-W."/>
            <person name="Bruemmer F."/>
            <person name="Labrenz M."/>
            <person name="Spormann A.M."/>
            <person name="Op den Camp H."/>
            <person name="Overmann J."/>
            <person name="Amann R."/>
            <person name="Jetten M.S.M."/>
            <person name="Mascher T."/>
            <person name="Medema M.H."/>
            <person name="Devos D.P."/>
            <person name="Kaster A.-K."/>
            <person name="Ovreas L."/>
            <person name="Rohde M."/>
            <person name="Galperin M.Y."/>
            <person name="Jogler C."/>
        </authorList>
    </citation>
    <scope>NUCLEOTIDE SEQUENCE [LARGE SCALE GENOMIC DNA]</scope>
    <source>
        <strain evidence="3 4">Pla110</strain>
    </source>
</reference>
<accession>A0A518CKN1</accession>
<dbReference type="GO" id="GO:0016209">
    <property type="term" value="F:antioxidant activity"/>
    <property type="evidence" value="ECO:0007669"/>
    <property type="project" value="InterPro"/>
</dbReference>
<dbReference type="Pfam" id="PF00578">
    <property type="entry name" value="AhpC-TSA"/>
    <property type="match status" value="1"/>
</dbReference>
<dbReference type="PROSITE" id="PS51257">
    <property type="entry name" value="PROKAR_LIPOPROTEIN"/>
    <property type="match status" value="1"/>
</dbReference>
<keyword evidence="1" id="KW-1133">Transmembrane helix</keyword>
<feature type="transmembrane region" description="Helical" evidence="1">
    <location>
        <begin position="7"/>
        <end position="25"/>
    </location>
</feature>
<keyword evidence="1" id="KW-0812">Transmembrane</keyword>
<dbReference type="RefSeq" id="WP_144994680.1">
    <property type="nucleotide sequence ID" value="NZ_CP036281.1"/>
</dbReference>
<keyword evidence="1" id="KW-0472">Membrane</keyword>
<evidence type="ECO:0000313" key="4">
    <source>
        <dbReference type="Proteomes" id="UP000317178"/>
    </source>
</evidence>
<protein>
    <submittedName>
        <fullName evidence="3">AhpC/TSA family protein</fullName>
    </submittedName>
</protein>
<organism evidence="3 4">
    <name type="scientific">Polystyrenella longa</name>
    <dbReference type="NCBI Taxonomy" id="2528007"/>
    <lineage>
        <taxon>Bacteria</taxon>
        <taxon>Pseudomonadati</taxon>
        <taxon>Planctomycetota</taxon>
        <taxon>Planctomycetia</taxon>
        <taxon>Planctomycetales</taxon>
        <taxon>Planctomycetaceae</taxon>
        <taxon>Polystyrenella</taxon>
    </lineage>
</organism>
<sequence>MLQFKGELFNYGVCFFAIAIVWGFAGCSNQYGGYVSKDDPHFKNFSFNAIAETNTELPASPAEIELFNLEGEKVALSDYIGKKKTVLVVTRGNTVPICPFCSTQTSRYVMYYKRFQNMGAEVLLVYPIESEFTRDGIDQFLAESQQNHGWKQEETELPILIDSELELVNYLGIRKDLSKPSTYIFDESGEITFAYVGRDLTDRPSIQSVLDHLEDLPEVSSGEVDPEE</sequence>
<feature type="domain" description="Thioredoxin" evidence="2">
    <location>
        <begin position="55"/>
        <end position="218"/>
    </location>
</feature>
<dbReference type="EMBL" id="CP036281">
    <property type="protein sequence ID" value="QDU79795.1"/>
    <property type="molecule type" value="Genomic_DNA"/>
</dbReference>
<dbReference type="PROSITE" id="PS51352">
    <property type="entry name" value="THIOREDOXIN_2"/>
    <property type="match status" value="1"/>
</dbReference>
<dbReference type="KEGG" id="plon:Pla110_15130"/>